<comment type="caution">
    <text evidence="1">The sequence shown here is derived from an EMBL/GenBank/DDBJ whole genome shotgun (WGS) entry which is preliminary data.</text>
</comment>
<evidence type="ECO:0000313" key="2">
    <source>
        <dbReference type="Proteomes" id="UP000315289"/>
    </source>
</evidence>
<evidence type="ECO:0000313" key="1">
    <source>
        <dbReference type="EMBL" id="TVP41799.1"/>
    </source>
</evidence>
<dbReference type="EMBL" id="VOAH01000001">
    <property type="protein sequence ID" value="TVP41799.1"/>
    <property type="molecule type" value="Genomic_DNA"/>
</dbReference>
<accession>A0A557SYW5</accession>
<keyword evidence="2" id="KW-1185">Reference proteome</keyword>
<proteinExistence type="predicted"/>
<dbReference type="RefSeq" id="WP_144728368.1">
    <property type="nucleotide sequence ID" value="NZ_ML675578.1"/>
</dbReference>
<sequence>MTVHLMGKKVLGLMIDVNKSGRHLSSSNGMFGTLISGIGLDKSNTIDKNKNKLNGLNNSTSMDSMR</sequence>
<dbReference type="Proteomes" id="UP000315289">
    <property type="component" value="Unassembled WGS sequence"/>
</dbReference>
<protein>
    <submittedName>
        <fullName evidence="1">Uncharacterized protein</fullName>
    </submittedName>
</protein>
<reference evidence="1 2" key="1">
    <citation type="journal article" date="2019" name="Front. Microbiol.">
        <title>Ammonia Oxidation by the Arctic Terrestrial Thaumarchaeote Candidatus Nitrosocosmicus arcticus Is Stimulated by Increasing Temperatures.</title>
        <authorList>
            <person name="Alves R.J.E."/>
            <person name="Kerou M."/>
            <person name="Zappe A."/>
            <person name="Bittner R."/>
            <person name="Abby S.S."/>
            <person name="Schmidt H.A."/>
            <person name="Pfeifer K."/>
            <person name="Schleper C."/>
        </authorList>
    </citation>
    <scope>NUCLEOTIDE SEQUENCE [LARGE SCALE GENOMIC DNA]</scope>
    <source>
        <strain evidence="1 2">Kfb</strain>
    </source>
</reference>
<dbReference type="AlphaFoldDB" id="A0A557SYW5"/>
<gene>
    <name evidence="1" type="ORF">NARC_10205</name>
</gene>
<organism evidence="1 2">
    <name type="scientific">Candidatus Nitrosocosmicus arcticus</name>
    <dbReference type="NCBI Taxonomy" id="2035267"/>
    <lineage>
        <taxon>Archaea</taxon>
        <taxon>Nitrososphaerota</taxon>
        <taxon>Nitrososphaeria</taxon>
        <taxon>Nitrososphaerales</taxon>
        <taxon>Nitrososphaeraceae</taxon>
        <taxon>Candidatus Nitrosocosmicus</taxon>
    </lineage>
</organism>
<name>A0A557SYW5_9ARCH</name>